<evidence type="ECO:0000313" key="2">
    <source>
        <dbReference type="Proteomes" id="UP000831701"/>
    </source>
</evidence>
<feature type="non-terminal residue" evidence="1">
    <location>
        <position position="135"/>
    </location>
</feature>
<dbReference type="Proteomes" id="UP000831701">
    <property type="component" value="Chromosome 5"/>
</dbReference>
<comment type="caution">
    <text evidence="1">The sequence shown here is derived from an EMBL/GenBank/DDBJ whole genome shotgun (WGS) entry which is preliminary data.</text>
</comment>
<dbReference type="EMBL" id="CM041535">
    <property type="protein sequence ID" value="KAI3372307.1"/>
    <property type="molecule type" value="Genomic_DNA"/>
</dbReference>
<organism evidence="1 2">
    <name type="scientific">Scortum barcoo</name>
    <name type="common">barcoo grunter</name>
    <dbReference type="NCBI Taxonomy" id="214431"/>
    <lineage>
        <taxon>Eukaryota</taxon>
        <taxon>Metazoa</taxon>
        <taxon>Chordata</taxon>
        <taxon>Craniata</taxon>
        <taxon>Vertebrata</taxon>
        <taxon>Euteleostomi</taxon>
        <taxon>Actinopterygii</taxon>
        <taxon>Neopterygii</taxon>
        <taxon>Teleostei</taxon>
        <taxon>Neoteleostei</taxon>
        <taxon>Acanthomorphata</taxon>
        <taxon>Eupercaria</taxon>
        <taxon>Centrarchiformes</taxon>
        <taxon>Terapontoidei</taxon>
        <taxon>Terapontidae</taxon>
        <taxon>Scortum</taxon>
    </lineage>
</organism>
<accession>A0ACB8WYB5</accession>
<gene>
    <name evidence="1" type="ORF">L3Q82_022677</name>
</gene>
<reference evidence="1" key="1">
    <citation type="submission" date="2022-04" db="EMBL/GenBank/DDBJ databases">
        <title>Jade perch genome.</title>
        <authorList>
            <person name="Chao B."/>
        </authorList>
    </citation>
    <scope>NUCLEOTIDE SEQUENCE</scope>
    <source>
        <strain evidence="1">CB-2022</strain>
    </source>
</reference>
<proteinExistence type="predicted"/>
<name>A0ACB8WYB5_9TELE</name>
<protein>
    <submittedName>
        <fullName evidence="1">Uncharacterized protein</fullName>
    </submittedName>
</protein>
<sequence length="135" mass="15194">MLLWEFRAPLQQPSPKCRLLSPCRHHRHLFWLPFLPASFQTQGSPLRAATSTCNVEGCNPFIMNFSILFALQSQTFASAEAKVAFAIDYPNSSGNLTANDYTIDLCTKANQSNWNEPAQCDTFLQGVGDYLDWET</sequence>
<keyword evidence="2" id="KW-1185">Reference proteome</keyword>
<evidence type="ECO:0000313" key="1">
    <source>
        <dbReference type="EMBL" id="KAI3372307.1"/>
    </source>
</evidence>